<evidence type="ECO:0000256" key="2">
    <source>
        <dbReference type="SAM" id="MobiDB-lite"/>
    </source>
</evidence>
<dbReference type="Proteomes" id="UP000298030">
    <property type="component" value="Unassembled WGS sequence"/>
</dbReference>
<dbReference type="Pfam" id="PF18759">
    <property type="entry name" value="Plavaka"/>
    <property type="match status" value="1"/>
</dbReference>
<feature type="region of interest" description="Disordered" evidence="2">
    <location>
        <begin position="1018"/>
        <end position="1091"/>
    </location>
</feature>
<keyword evidence="4" id="KW-1185">Reference proteome</keyword>
<evidence type="ECO:0000313" key="4">
    <source>
        <dbReference type="Proteomes" id="UP000298030"/>
    </source>
</evidence>
<sequence>MNDFHLYRRYYNTSLPDHDPEASLGLQDLYDSKYHSTPNPAQHATLGPFPNLSSFELGEWYINSGSQLSIKSLQQLVNIAQAPEFSSDISKANWPKILNNLGTNKEDLPQLEDQDDNWLDDDGWKSTPIVIPVPVKGVTEDHTVGTLYHRNIVSIVQEKIANSPDAHLFHHEPFELLWQPNPSLPATRVHSELYNSDAFLKAHRDLQNSPRPPGCNRPRVVVGLMFWSDATHMTSFSDAKLWPCYMGFANDSKYRRCKPTSDLIHQVAYFDSVSTSFKDYATQRGDGKLPPNPFMSHCRSEAMHAQWRIILDEELLDAINNGLVIMCQDQIECRFYIRIFTYSADYPERVLIATIRQRGDCPCTRCSVKHTEIDQLGTAQDRLRREEKIRRDDNARRSLVREAREKITPDDGKKGVAIGGDAVEALLKSQSLQPIENAFSRVSDIDKNFDIFATLVVDLLHEFEIGVWKGLFTHLMRIVEACGPGGVLLHELDTRFRSVPTFGKSIRRFSQNMSKMTRKTARDYEDVLQCALPVFDGLIPDPFIQRSVVAIVSVCVQWHALAKLRMHTDETLQMLDDTTTKLGNEFRYFAYEVCRKIPTKELAAEQLARIRRELKKAETEAKKAEMAAKKAEAKAAKDAEALSISTPKFHFLGDYVKTIRFAGTTDNYSTELGELHHRSPKRWYHRSSKRNFRAEVVRHERKVARMRKLRRRLDSSGRRDLKAIEDQKAAAMAADIHHYIARDQNVPVALISFSRIHPDSAAPFAQVFVDQLQEYLLSKVVAYAQRRHEEGIGEEDLKTPMYDFTKDRLKFDKSSVTFKGDRVFSHKIMRVKYTTYDVRRREDVLHVDSDTCNIMIPNREFEKNSTEPPYLYARLLGIYHANVSYMGEIGPGIRYLLPARFEFLWVRWYTSSSAEGGVPLDCVSLDPLTSPDSTAFIDPATVLRAAQIIPRFPSKKIHPGGRGISNMARDSSDWNQYYVNRYADRDMFMRYHIGMGVGHQGVWKKLDRTVSVLPPHAVHAASPHTRASSDSSPPHPGSIGENESTSITADIGSGVLDGCHGGEGGGDEEFQLDSDMEVDEEASVEGDDDYYERDIEMFGY</sequence>
<dbReference type="STRING" id="71717.A0A4Y7RJL9"/>
<keyword evidence="1" id="KW-0175">Coiled coil</keyword>
<name>A0A4Y7RJL9_COPMI</name>
<accession>A0A4Y7RJL9</accession>
<feature type="coiled-coil region" evidence="1">
    <location>
        <begin position="600"/>
        <end position="636"/>
    </location>
</feature>
<comment type="caution">
    <text evidence="3">The sequence shown here is derived from an EMBL/GenBank/DDBJ whole genome shotgun (WGS) entry which is preliminary data.</text>
</comment>
<dbReference type="AlphaFoldDB" id="A0A4Y7RJL9"/>
<protein>
    <submittedName>
        <fullName evidence="3">Uncharacterized protein</fullName>
    </submittedName>
</protein>
<dbReference type="InterPro" id="IPR041078">
    <property type="entry name" value="Plavaka"/>
</dbReference>
<organism evidence="3 4">
    <name type="scientific">Coprinellus micaceus</name>
    <name type="common">Glistening ink-cap mushroom</name>
    <name type="synonym">Coprinus micaceus</name>
    <dbReference type="NCBI Taxonomy" id="71717"/>
    <lineage>
        <taxon>Eukaryota</taxon>
        <taxon>Fungi</taxon>
        <taxon>Dikarya</taxon>
        <taxon>Basidiomycota</taxon>
        <taxon>Agaricomycotina</taxon>
        <taxon>Agaricomycetes</taxon>
        <taxon>Agaricomycetidae</taxon>
        <taxon>Agaricales</taxon>
        <taxon>Agaricineae</taxon>
        <taxon>Psathyrellaceae</taxon>
        <taxon>Coprinellus</taxon>
    </lineage>
</organism>
<gene>
    <name evidence="3" type="ORF">FA13DRAFT_1653818</name>
</gene>
<feature type="compositionally biased region" description="Acidic residues" evidence="2">
    <location>
        <begin position="1065"/>
        <end position="1091"/>
    </location>
</feature>
<evidence type="ECO:0000313" key="3">
    <source>
        <dbReference type="EMBL" id="TEB09001.1"/>
    </source>
</evidence>
<reference evidence="3 4" key="1">
    <citation type="journal article" date="2019" name="Nat. Ecol. Evol.">
        <title>Megaphylogeny resolves global patterns of mushroom evolution.</title>
        <authorList>
            <person name="Varga T."/>
            <person name="Krizsan K."/>
            <person name="Foldi C."/>
            <person name="Dima B."/>
            <person name="Sanchez-Garcia M."/>
            <person name="Sanchez-Ramirez S."/>
            <person name="Szollosi G.J."/>
            <person name="Szarkandi J.G."/>
            <person name="Papp V."/>
            <person name="Albert L."/>
            <person name="Andreopoulos W."/>
            <person name="Angelini C."/>
            <person name="Antonin V."/>
            <person name="Barry K.W."/>
            <person name="Bougher N.L."/>
            <person name="Buchanan P."/>
            <person name="Buyck B."/>
            <person name="Bense V."/>
            <person name="Catcheside P."/>
            <person name="Chovatia M."/>
            <person name="Cooper J."/>
            <person name="Damon W."/>
            <person name="Desjardin D."/>
            <person name="Finy P."/>
            <person name="Geml J."/>
            <person name="Haridas S."/>
            <person name="Hughes K."/>
            <person name="Justo A."/>
            <person name="Karasinski D."/>
            <person name="Kautmanova I."/>
            <person name="Kiss B."/>
            <person name="Kocsube S."/>
            <person name="Kotiranta H."/>
            <person name="LaButti K.M."/>
            <person name="Lechner B.E."/>
            <person name="Liimatainen K."/>
            <person name="Lipzen A."/>
            <person name="Lukacs Z."/>
            <person name="Mihaltcheva S."/>
            <person name="Morgado L.N."/>
            <person name="Niskanen T."/>
            <person name="Noordeloos M.E."/>
            <person name="Ohm R.A."/>
            <person name="Ortiz-Santana B."/>
            <person name="Ovrebo C."/>
            <person name="Racz N."/>
            <person name="Riley R."/>
            <person name="Savchenko A."/>
            <person name="Shiryaev A."/>
            <person name="Soop K."/>
            <person name="Spirin V."/>
            <person name="Szebenyi C."/>
            <person name="Tomsovsky M."/>
            <person name="Tulloss R.E."/>
            <person name="Uehling J."/>
            <person name="Grigoriev I.V."/>
            <person name="Vagvolgyi C."/>
            <person name="Papp T."/>
            <person name="Martin F.M."/>
            <person name="Miettinen O."/>
            <person name="Hibbett D.S."/>
            <person name="Nagy L.G."/>
        </authorList>
    </citation>
    <scope>NUCLEOTIDE SEQUENCE [LARGE SCALE GENOMIC DNA]</scope>
    <source>
        <strain evidence="3 4">FP101781</strain>
    </source>
</reference>
<dbReference type="EMBL" id="QPFP01000527">
    <property type="protein sequence ID" value="TEB09001.1"/>
    <property type="molecule type" value="Genomic_DNA"/>
</dbReference>
<proteinExistence type="predicted"/>
<dbReference type="OrthoDB" id="2687259at2759"/>
<evidence type="ECO:0000256" key="1">
    <source>
        <dbReference type="SAM" id="Coils"/>
    </source>
</evidence>